<feature type="compositionally biased region" description="Basic and acidic residues" evidence="1">
    <location>
        <begin position="241"/>
        <end position="268"/>
    </location>
</feature>
<proteinExistence type="predicted"/>
<reference evidence="2" key="1">
    <citation type="submission" date="2022-07" db="EMBL/GenBank/DDBJ databases">
        <title>Draft genome sequence of Zalerion maritima ATCC 34329, a (micro)plastics degrading marine fungus.</title>
        <authorList>
            <person name="Paco A."/>
            <person name="Goncalves M.F.M."/>
            <person name="Rocha-Santos T.A.P."/>
            <person name="Alves A."/>
        </authorList>
    </citation>
    <scope>NUCLEOTIDE SEQUENCE</scope>
    <source>
        <strain evidence="2">ATCC 34329</strain>
    </source>
</reference>
<evidence type="ECO:0000256" key="1">
    <source>
        <dbReference type="SAM" id="MobiDB-lite"/>
    </source>
</evidence>
<protein>
    <submittedName>
        <fullName evidence="2">Uncharacterized protein</fullName>
    </submittedName>
</protein>
<gene>
    <name evidence="2" type="ORF">MKZ38_010267</name>
</gene>
<organism evidence="2 3">
    <name type="scientific">Zalerion maritima</name>
    <dbReference type="NCBI Taxonomy" id="339359"/>
    <lineage>
        <taxon>Eukaryota</taxon>
        <taxon>Fungi</taxon>
        <taxon>Dikarya</taxon>
        <taxon>Ascomycota</taxon>
        <taxon>Pezizomycotina</taxon>
        <taxon>Sordariomycetes</taxon>
        <taxon>Lulworthiomycetidae</taxon>
        <taxon>Lulworthiales</taxon>
        <taxon>Lulworthiaceae</taxon>
        <taxon>Zalerion</taxon>
    </lineage>
</organism>
<evidence type="ECO:0000313" key="3">
    <source>
        <dbReference type="Proteomes" id="UP001201980"/>
    </source>
</evidence>
<dbReference type="Proteomes" id="UP001201980">
    <property type="component" value="Unassembled WGS sequence"/>
</dbReference>
<dbReference type="AlphaFoldDB" id="A0AAD5RJL3"/>
<dbReference type="EMBL" id="JAKWBI020000890">
    <property type="protein sequence ID" value="KAJ2892097.1"/>
    <property type="molecule type" value="Genomic_DNA"/>
</dbReference>
<feature type="region of interest" description="Disordered" evidence="1">
    <location>
        <begin position="241"/>
        <end position="275"/>
    </location>
</feature>
<name>A0AAD5RJL3_9PEZI</name>
<evidence type="ECO:0000313" key="2">
    <source>
        <dbReference type="EMBL" id="KAJ2892097.1"/>
    </source>
</evidence>
<accession>A0AAD5RJL3</accession>
<keyword evidence="3" id="KW-1185">Reference proteome</keyword>
<sequence>MPSSASIIPGGMLSRTIAPSRTIVQTCPRRCYASKPGGAKKPKHIVLEKPAKFNPPSHGSKLPNKSGPRHYGGALSDMEMKAQARKDYPGLPPPSNSFGHWFWSNPKVHAWISIVRLIIIILGPFAPPGSSSVLMRYTLYQGTLGSLAAYSLSRRFLENSPYGDLMPSFYEWLRHPILSAQTFGQMIVLHIDYNTAQSVESRRSSLEDITKRRKYMRAHDLEEENFAKSFLPEKFIKSSEDAMEKAFGEGEDKKDGKEAEENQPEEKKKKGWGVF</sequence>
<comment type="caution">
    <text evidence="2">The sequence shown here is derived from an EMBL/GenBank/DDBJ whole genome shotgun (WGS) entry which is preliminary data.</text>
</comment>